<evidence type="ECO:0000256" key="1">
    <source>
        <dbReference type="ARBA" id="ARBA00023015"/>
    </source>
</evidence>
<dbReference type="InterPro" id="IPR000524">
    <property type="entry name" value="Tscrpt_reg_HTH_GntR"/>
</dbReference>
<dbReference type="GO" id="GO:0003677">
    <property type="term" value="F:DNA binding"/>
    <property type="evidence" value="ECO:0007669"/>
    <property type="project" value="UniProtKB-KW"/>
</dbReference>
<reference evidence="5 6" key="1">
    <citation type="submission" date="2021-03" db="EMBL/GenBank/DDBJ databases">
        <title>Genomic Encyclopedia of Type Strains, Phase IV (KMG-IV): sequencing the most valuable type-strain genomes for metagenomic binning, comparative biology and taxonomic classification.</title>
        <authorList>
            <person name="Goeker M."/>
        </authorList>
    </citation>
    <scope>NUCLEOTIDE SEQUENCE [LARGE SCALE GENOMIC DNA]</scope>
    <source>
        <strain evidence="5 6">DSM 27138</strain>
    </source>
</reference>
<evidence type="ECO:0000256" key="2">
    <source>
        <dbReference type="ARBA" id="ARBA00023125"/>
    </source>
</evidence>
<accession>A0ABS4JU28</accession>
<keyword evidence="6" id="KW-1185">Reference proteome</keyword>
<dbReference type="InterPro" id="IPR032791">
    <property type="entry name" value="YhfZ_C"/>
</dbReference>
<dbReference type="Gene3D" id="3.40.190.10">
    <property type="entry name" value="Periplasmic binding protein-like II"/>
    <property type="match status" value="2"/>
</dbReference>
<feature type="domain" description="HTH gntR-type" evidence="4">
    <location>
        <begin position="2"/>
        <end position="70"/>
    </location>
</feature>
<dbReference type="EMBL" id="JAGGLG010000013">
    <property type="protein sequence ID" value="MBP2018471.1"/>
    <property type="molecule type" value="Genomic_DNA"/>
</dbReference>
<dbReference type="Pfam" id="PF14502">
    <property type="entry name" value="HTH_41"/>
    <property type="match status" value="1"/>
</dbReference>
<dbReference type="NCBIfam" id="NF041241">
    <property type="entry name" value="YhfZ_full"/>
    <property type="match status" value="1"/>
</dbReference>
<gene>
    <name evidence="5" type="ORF">J2Z79_001882</name>
</gene>
<dbReference type="InterPro" id="IPR041444">
    <property type="entry name" value="HTH_41"/>
</dbReference>
<dbReference type="Gene3D" id="1.10.10.10">
    <property type="entry name" value="Winged helix-like DNA-binding domain superfamily/Winged helix DNA-binding domain"/>
    <property type="match status" value="1"/>
</dbReference>
<dbReference type="Proteomes" id="UP001519289">
    <property type="component" value="Unassembled WGS sequence"/>
</dbReference>
<dbReference type="SUPFAM" id="SSF53850">
    <property type="entry name" value="Periplasmic binding protein-like II"/>
    <property type="match status" value="1"/>
</dbReference>
<dbReference type="SUPFAM" id="SSF46785">
    <property type="entry name" value="Winged helix' DNA-binding domain"/>
    <property type="match status" value="1"/>
</dbReference>
<keyword evidence="2 5" id="KW-0238">DNA-binding</keyword>
<evidence type="ECO:0000256" key="3">
    <source>
        <dbReference type="ARBA" id="ARBA00023163"/>
    </source>
</evidence>
<keyword evidence="1" id="KW-0805">Transcription regulation</keyword>
<evidence type="ECO:0000313" key="6">
    <source>
        <dbReference type="Proteomes" id="UP001519289"/>
    </source>
</evidence>
<evidence type="ECO:0000259" key="4">
    <source>
        <dbReference type="PROSITE" id="PS50949"/>
    </source>
</evidence>
<organism evidence="5 6">
    <name type="scientific">Symbiobacterium terraclitae</name>
    <dbReference type="NCBI Taxonomy" id="557451"/>
    <lineage>
        <taxon>Bacteria</taxon>
        <taxon>Bacillati</taxon>
        <taxon>Bacillota</taxon>
        <taxon>Clostridia</taxon>
        <taxon>Eubacteriales</taxon>
        <taxon>Symbiobacteriaceae</taxon>
        <taxon>Symbiobacterium</taxon>
    </lineage>
</organism>
<protein>
    <submittedName>
        <fullName evidence="5">DNA-binding transcriptional ArsR family regulator</fullName>
    </submittedName>
</protein>
<name>A0ABS4JU28_9FIRM</name>
<keyword evidence="3" id="KW-0804">Transcription</keyword>
<sequence>MLHRYGSVAEELARRLAAHRVGDRLASVGELAAEFGTGRGTVQAALKLLTDEGAVALERRGSLGSFITRLDYPKLMARAGLATVIGVMPVAYSLHFAGLATGLTRAFAQAEIPLVLAQVRGGRSRVQLLRTGRFDFAIASRMAWEAEAGAGDLRLVLSFGPGSSVGEHVLLVRADADGIADGMRVGVDPASHDHMRLTLDECRGRSVEMVEISYGQAMSLLLRGQIDATVWDGGAPLVPPGLKTLPLRRQKSPPAGDTEAVMLVRSADASLAALLRARIRPEAVVAVQRRVLSGEELPAF</sequence>
<evidence type="ECO:0000313" key="5">
    <source>
        <dbReference type="EMBL" id="MBP2018471.1"/>
    </source>
</evidence>
<comment type="caution">
    <text evidence="5">The sequence shown here is derived from an EMBL/GenBank/DDBJ whole genome shotgun (WGS) entry which is preliminary data.</text>
</comment>
<dbReference type="InterPro" id="IPR036388">
    <property type="entry name" value="WH-like_DNA-bd_sf"/>
</dbReference>
<dbReference type="InterPro" id="IPR036390">
    <property type="entry name" value="WH_DNA-bd_sf"/>
</dbReference>
<dbReference type="SMART" id="SM00345">
    <property type="entry name" value="HTH_GNTR"/>
    <property type="match status" value="1"/>
</dbReference>
<proteinExistence type="predicted"/>
<dbReference type="PROSITE" id="PS50949">
    <property type="entry name" value="HTH_GNTR"/>
    <property type="match status" value="1"/>
</dbReference>
<dbReference type="RefSeq" id="WP_209466593.1">
    <property type="nucleotide sequence ID" value="NZ_JAGGLG010000013.1"/>
</dbReference>
<dbReference type="Pfam" id="PF14503">
    <property type="entry name" value="YhfZ_C"/>
    <property type="match status" value="1"/>
</dbReference>